<dbReference type="InterPro" id="IPR037175">
    <property type="entry name" value="KFase_sf"/>
</dbReference>
<dbReference type="PANTHER" id="PTHR31118:SF12">
    <property type="entry name" value="CYCLASE-LIKE PROTEIN 2"/>
    <property type="match status" value="1"/>
</dbReference>
<keyword evidence="1" id="KW-0378">Hydrolase</keyword>
<dbReference type="OrthoDB" id="7067800at2"/>
<evidence type="ECO:0000313" key="2">
    <source>
        <dbReference type="Proteomes" id="UP000271469"/>
    </source>
</evidence>
<protein>
    <submittedName>
        <fullName evidence="1">Kynurenine formamidase</fullName>
        <ecNumber evidence="1">3.5.1.9</ecNumber>
    </submittedName>
</protein>
<proteinExistence type="predicted"/>
<reference evidence="1 2" key="1">
    <citation type="submission" date="2018-11" db="EMBL/GenBank/DDBJ databases">
        <title>Gordonia insulae sp. nov., isolated from an island soil.</title>
        <authorList>
            <person name="Kim Y.S."/>
            <person name="Kim S.B."/>
        </authorList>
    </citation>
    <scope>NUCLEOTIDE SEQUENCE [LARGE SCALE GENOMIC DNA]</scope>
    <source>
        <strain evidence="1 2">MMS17-SY073</strain>
    </source>
</reference>
<evidence type="ECO:0000313" key="1">
    <source>
        <dbReference type="EMBL" id="AZG46920.1"/>
    </source>
</evidence>
<sequence>MCDDELVRHAHEEARRFSRRTALQMTGGLAAGGVVGAVAFGASGEASAAPAEPPTTEPQGRRVIDLTHVLSGDFPQWPGNAPVVAVPTSAVGPGNRGFATRWMSFSEHSGTHVDAPAHKIGNGITIDRIAAQDLVAPLAVISIAARARTNRRATLTERDVEEYERRHGRIPRGALVALHSGWQPRTGGPDAPGFDPDAVLMLVRERDVVAIGTDTLSVDVRGAVGAHTAILGAGRYAVEAMANLSSVQPAGAAVVVGVPRFAGGTGAPARVLAVG</sequence>
<dbReference type="InterPro" id="IPR007325">
    <property type="entry name" value="KFase/CYL"/>
</dbReference>
<organism evidence="1 2">
    <name type="scientific">Gordonia insulae</name>
    <dbReference type="NCBI Taxonomy" id="2420509"/>
    <lineage>
        <taxon>Bacteria</taxon>
        <taxon>Bacillati</taxon>
        <taxon>Actinomycetota</taxon>
        <taxon>Actinomycetes</taxon>
        <taxon>Mycobacteriales</taxon>
        <taxon>Gordoniaceae</taxon>
        <taxon>Gordonia</taxon>
    </lineage>
</organism>
<dbReference type="EMBL" id="CP033972">
    <property type="protein sequence ID" value="AZG46920.1"/>
    <property type="molecule type" value="Genomic_DNA"/>
</dbReference>
<dbReference type="PANTHER" id="PTHR31118">
    <property type="entry name" value="CYCLASE-LIKE PROTEIN 2"/>
    <property type="match status" value="1"/>
</dbReference>
<dbReference type="InterPro" id="IPR006311">
    <property type="entry name" value="TAT_signal"/>
</dbReference>
<dbReference type="Pfam" id="PF04199">
    <property type="entry name" value="Cyclase"/>
    <property type="match status" value="1"/>
</dbReference>
<accession>A0A3G8JRW1</accession>
<dbReference type="PROSITE" id="PS51318">
    <property type="entry name" value="TAT"/>
    <property type="match status" value="1"/>
</dbReference>
<dbReference type="Gene3D" id="3.50.30.50">
    <property type="entry name" value="Putative cyclase"/>
    <property type="match status" value="1"/>
</dbReference>
<dbReference type="Proteomes" id="UP000271469">
    <property type="component" value="Chromosome"/>
</dbReference>
<dbReference type="KEGG" id="gom:D7316_03525"/>
<dbReference type="GO" id="GO:0019441">
    <property type="term" value="P:L-tryptophan catabolic process to kynurenine"/>
    <property type="evidence" value="ECO:0007669"/>
    <property type="project" value="InterPro"/>
</dbReference>
<dbReference type="GO" id="GO:0004061">
    <property type="term" value="F:arylformamidase activity"/>
    <property type="evidence" value="ECO:0007669"/>
    <property type="project" value="UniProtKB-EC"/>
</dbReference>
<dbReference type="AlphaFoldDB" id="A0A3G8JRW1"/>
<gene>
    <name evidence="1" type="primary">kynB_1</name>
    <name evidence="1" type="ORF">D7316_03525</name>
</gene>
<dbReference type="SUPFAM" id="SSF102198">
    <property type="entry name" value="Putative cyclase"/>
    <property type="match status" value="1"/>
</dbReference>
<name>A0A3G8JRW1_9ACTN</name>
<dbReference type="EC" id="3.5.1.9" evidence="1"/>
<keyword evidence="2" id="KW-1185">Reference proteome</keyword>
<dbReference type="RefSeq" id="WP_124709365.1">
    <property type="nucleotide sequence ID" value="NZ_CP033972.1"/>
</dbReference>